<feature type="compositionally biased region" description="Basic and acidic residues" evidence="2">
    <location>
        <begin position="60"/>
        <end position="72"/>
    </location>
</feature>
<dbReference type="Pfam" id="PF13181">
    <property type="entry name" value="TPR_8"/>
    <property type="match status" value="2"/>
</dbReference>
<evidence type="ECO:0000313" key="4">
    <source>
        <dbReference type="Proteomes" id="UP001189122"/>
    </source>
</evidence>
<sequence>MPGDTVEGADEIVMPNNRSFPKLEDHPPANDFPIPPSNTKNTPKSSGDSCITRSFGSEGEELRIDSELHHLAGGETGASQKGNGFSDRMKESMARSSNKSSDSSMRSRGKKLSADAKKRSSTGGEAKSWNGTEDFSESALNNSDLGHFNLKRARELISGDHHKRALDYALRAVKSFERTANGKPCLDLVMSLHVLAGIYSSLGQYEQAIPALQRSIQIPSMEEGQSHALAKFAGQMQLGDTYSMMGQLENSIACYSSVGETCRFLAEVHLQALQLDEAKELCRTAMDIHRESGEEPPLEETADRRLMALISQVKGDHEEALEHLVMASTAMAANGQVKEVAYVDCSIGDAYLSLARYDEAVFAYRRALSTLKSTGGENTPRMGRLKESKAHCEDALRIFNKPPPGSASEEIAAGLADVAALYVSMNEHEEAIKLLQRALKLCDGSPGQQSAVAGMEAQIGVLCYAAGDFIKSRCFSTKKQPAFLAVALNQMGLACVQLSEIQEAAGLFQEAKSIMEKEHGPHHPETLEVYSNLAATYDAMGRWGDATGILEHIVSVREEKLGTANPELLKESGRVRRRKAVSLNYLFGGNSDAASGGATAAPPVDTTTVDHL</sequence>
<dbReference type="InterPro" id="IPR011990">
    <property type="entry name" value="TPR-like_helical_dom_sf"/>
</dbReference>
<dbReference type="SMART" id="SM00028">
    <property type="entry name" value="TPR"/>
    <property type="match status" value="6"/>
</dbReference>
<accession>A0A7I8J6D7</accession>
<feature type="repeat" description="TPR" evidence="1">
    <location>
        <begin position="341"/>
        <end position="374"/>
    </location>
</feature>
<feature type="region of interest" description="Disordered" evidence="2">
    <location>
        <begin position="1"/>
        <end position="136"/>
    </location>
</feature>
<reference evidence="3 4" key="1">
    <citation type="submission" date="2019-12" db="EMBL/GenBank/DDBJ databases">
        <authorList>
            <person name="Scholz U."/>
            <person name="Mascher M."/>
            <person name="Fiebig A."/>
        </authorList>
    </citation>
    <scope>NUCLEOTIDE SEQUENCE</scope>
</reference>
<dbReference type="InterPro" id="IPR019734">
    <property type="entry name" value="TPR_rpt"/>
</dbReference>
<keyword evidence="1" id="KW-0802">TPR repeat</keyword>
<name>A0A7I8J6D7_SPIIN</name>
<dbReference type="AlphaFoldDB" id="A0A7I8J6D7"/>
<feature type="repeat" description="TPR" evidence="1">
    <location>
        <begin position="412"/>
        <end position="445"/>
    </location>
</feature>
<dbReference type="SUPFAM" id="SSF48452">
    <property type="entry name" value="TPR-like"/>
    <property type="match status" value="2"/>
</dbReference>
<dbReference type="PANTHER" id="PTHR46284">
    <property type="entry name" value="PROTEIN KINESIN LIGHT CHAIN-RELATED 3"/>
    <property type="match status" value="1"/>
</dbReference>
<dbReference type="EMBL" id="CACRZD030000009">
    <property type="protein sequence ID" value="CAA6665570.1"/>
    <property type="molecule type" value="Genomic_DNA"/>
</dbReference>
<dbReference type="PANTHER" id="PTHR46284:SF5">
    <property type="entry name" value="PROTEIN KINESIN LIGHT CHAIN-RELATED 3"/>
    <property type="match status" value="1"/>
</dbReference>
<proteinExistence type="predicted"/>
<keyword evidence="4" id="KW-1185">Reference proteome</keyword>
<feature type="compositionally biased region" description="Low complexity" evidence="2">
    <location>
        <begin position="94"/>
        <end position="106"/>
    </location>
</feature>
<evidence type="ECO:0000313" key="3">
    <source>
        <dbReference type="EMBL" id="CAA2626253.1"/>
    </source>
</evidence>
<evidence type="ECO:0000256" key="2">
    <source>
        <dbReference type="SAM" id="MobiDB-lite"/>
    </source>
</evidence>
<dbReference type="PROSITE" id="PS50005">
    <property type="entry name" value="TPR"/>
    <property type="match status" value="2"/>
</dbReference>
<feature type="compositionally biased region" description="Polar residues" evidence="2">
    <location>
        <begin position="37"/>
        <end position="55"/>
    </location>
</feature>
<dbReference type="EMBL" id="LR743596">
    <property type="protein sequence ID" value="CAA2626253.1"/>
    <property type="molecule type" value="Genomic_DNA"/>
</dbReference>
<evidence type="ECO:0000256" key="1">
    <source>
        <dbReference type="PROSITE-ProRule" id="PRU00339"/>
    </source>
</evidence>
<gene>
    <name evidence="3" type="ORF">SI7747_09011959</name>
</gene>
<dbReference type="Pfam" id="PF13424">
    <property type="entry name" value="TPR_12"/>
    <property type="match status" value="1"/>
</dbReference>
<dbReference type="Pfam" id="PF13176">
    <property type="entry name" value="TPR_7"/>
    <property type="match status" value="1"/>
</dbReference>
<organism evidence="3">
    <name type="scientific">Spirodela intermedia</name>
    <name type="common">Intermediate duckweed</name>
    <dbReference type="NCBI Taxonomy" id="51605"/>
    <lineage>
        <taxon>Eukaryota</taxon>
        <taxon>Viridiplantae</taxon>
        <taxon>Streptophyta</taxon>
        <taxon>Embryophyta</taxon>
        <taxon>Tracheophyta</taxon>
        <taxon>Spermatophyta</taxon>
        <taxon>Magnoliopsida</taxon>
        <taxon>Liliopsida</taxon>
        <taxon>Araceae</taxon>
        <taxon>Lemnoideae</taxon>
        <taxon>Spirodela</taxon>
    </lineage>
</organism>
<dbReference type="Proteomes" id="UP001189122">
    <property type="component" value="Unassembled WGS sequence"/>
</dbReference>
<protein>
    <submittedName>
        <fullName evidence="3">Uncharacterized protein</fullName>
    </submittedName>
</protein>
<dbReference type="Gene3D" id="1.25.40.10">
    <property type="entry name" value="Tetratricopeptide repeat domain"/>
    <property type="match status" value="3"/>
</dbReference>